<dbReference type="RefSeq" id="WP_189112368.1">
    <property type="nucleotide sequence ID" value="NZ_BMQC01000001.1"/>
</dbReference>
<keyword evidence="4" id="KW-1185">Reference proteome</keyword>
<evidence type="ECO:0000313" key="3">
    <source>
        <dbReference type="EMBL" id="GGK14512.1"/>
    </source>
</evidence>
<dbReference type="SUPFAM" id="SSF69318">
    <property type="entry name" value="Integrin alpha N-terminal domain"/>
    <property type="match status" value="1"/>
</dbReference>
<dbReference type="PRINTS" id="PR00313">
    <property type="entry name" value="CABNDNGRPT"/>
</dbReference>
<evidence type="ECO:0000256" key="2">
    <source>
        <dbReference type="SAM" id="MobiDB-lite"/>
    </source>
</evidence>
<sequence length="623" mass="61356">MLTHDAGPDADRSPRRALPLAAPILFAVPILLAAPALPLSAAPAVDPPPITLTEIGALPWGARPTAVGDLDRDGRADLVTATGANRLDVARGTGGGAFAAATAVPLGRGATEVTLGDLNGDGDLDAVVSHRDEASLTVLYGGAGAALGGPVTLAAHAGTGNSVVTDLNLDGRPDIVALSAGTGGISIILATPTGFAAARRMFIGAFGDEVATAELTGDNRPDLVVRSSGGRFVRILRGDGAGDFTPVGALAIQAGGPEGMALADFTGDGRTDIAVAAIHENEVSALAVHAGAGDGTFGPAQVVNRGEFTYDVHAGDFDGDGRADLLYLNSGYPDPANAGIRITFGTGTGQFGRTLVRAGDYSEPLVAGDLTGDGRPDVLLPSRGNTTVVLRNGPAGGPTPSLTLTGGTCLANDGAVLRLTVADADTPVDRLTVTAAAGNSALIPAAGLAVTGTGAQREVAIRAAAGRKGTTTVQVGVGDGATSMVLGITVRVAGDNDDTVTGGAGYDVLLGQRGNDVLTGGGAEDVLCGGTGDDRLDGGAGDDALGGGVGGDRLTGGPGDDLLVGDTGDDRLDGGTGDDLLSAGEGRDRLTGGPGRDRFDGGPGPDTATDHRPAEGDSLVSVP</sequence>
<dbReference type="InterPro" id="IPR028994">
    <property type="entry name" value="Integrin_alpha_N"/>
</dbReference>
<dbReference type="InterPro" id="IPR018511">
    <property type="entry name" value="Hemolysin-typ_Ca-bd_CS"/>
</dbReference>
<organism evidence="3 4">
    <name type="scientific">Pilimelia terevasa</name>
    <dbReference type="NCBI Taxonomy" id="53372"/>
    <lineage>
        <taxon>Bacteria</taxon>
        <taxon>Bacillati</taxon>
        <taxon>Actinomycetota</taxon>
        <taxon>Actinomycetes</taxon>
        <taxon>Micromonosporales</taxon>
        <taxon>Micromonosporaceae</taxon>
        <taxon>Pilimelia</taxon>
    </lineage>
</organism>
<dbReference type="InterPro" id="IPR011049">
    <property type="entry name" value="Serralysin-like_metalloprot_C"/>
</dbReference>
<dbReference type="PANTHER" id="PTHR46580:SF4">
    <property type="entry name" value="ATP_GTP-BINDING PROTEIN"/>
    <property type="match status" value="1"/>
</dbReference>
<feature type="region of interest" description="Disordered" evidence="2">
    <location>
        <begin position="539"/>
        <end position="623"/>
    </location>
</feature>
<dbReference type="Proteomes" id="UP000662200">
    <property type="component" value="Unassembled WGS sequence"/>
</dbReference>
<dbReference type="Gene3D" id="2.130.10.130">
    <property type="entry name" value="Integrin alpha, N-terminal"/>
    <property type="match status" value="3"/>
</dbReference>
<feature type="compositionally biased region" description="Gly residues" evidence="2">
    <location>
        <begin position="539"/>
        <end position="559"/>
    </location>
</feature>
<dbReference type="Pfam" id="PF00353">
    <property type="entry name" value="HemolysinCabind"/>
    <property type="match status" value="2"/>
</dbReference>
<evidence type="ECO:0000313" key="4">
    <source>
        <dbReference type="Proteomes" id="UP000662200"/>
    </source>
</evidence>
<dbReference type="InterPro" id="IPR013517">
    <property type="entry name" value="FG-GAP"/>
</dbReference>
<accession>A0A8J3FHI2</accession>
<comment type="caution">
    <text evidence="3">The sequence shown here is derived from an EMBL/GenBank/DDBJ whole genome shotgun (WGS) entry which is preliminary data.</text>
</comment>
<dbReference type="Pfam" id="PF13517">
    <property type="entry name" value="FG-GAP_3"/>
    <property type="match status" value="2"/>
</dbReference>
<dbReference type="SUPFAM" id="SSF51120">
    <property type="entry name" value="beta-Roll"/>
    <property type="match status" value="2"/>
</dbReference>
<keyword evidence="1" id="KW-0732">Signal</keyword>
<evidence type="ECO:0000256" key="1">
    <source>
        <dbReference type="ARBA" id="ARBA00022729"/>
    </source>
</evidence>
<protein>
    <submittedName>
        <fullName evidence="3">Uncharacterized protein</fullName>
    </submittedName>
</protein>
<dbReference type="EMBL" id="BMQC01000001">
    <property type="protein sequence ID" value="GGK14512.1"/>
    <property type="molecule type" value="Genomic_DNA"/>
</dbReference>
<dbReference type="PROSITE" id="PS00330">
    <property type="entry name" value="HEMOLYSIN_CALCIUM"/>
    <property type="match status" value="2"/>
</dbReference>
<reference evidence="3" key="2">
    <citation type="submission" date="2020-09" db="EMBL/GenBank/DDBJ databases">
        <authorList>
            <person name="Sun Q."/>
            <person name="Ohkuma M."/>
        </authorList>
    </citation>
    <scope>NUCLEOTIDE SEQUENCE</scope>
    <source>
        <strain evidence="3">JCM 3091</strain>
    </source>
</reference>
<dbReference type="PANTHER" id="PTHR46580">
    <property type="entry name" value="SENSOR KINASE-RELATED"/>
    <property type="match status" value="1"/>
</dbReference>
<feature type="compositionally biased region" description="Basic and acidic residues" evidence="2">
    <location>
        <begin position="585"/>
        <end position="600"/>
    </location>
</feature>
<reference evidence="3" key="1">
    <citation type="journal article" date="2014" name="Int. J. Syst. Evol. Microbiol.">
        <title>Complete genome sequence of Corynebacterium casei LMG S-19264T (=DSM 44701T), isolated from a smear-ripened cheese.</title>
        <authorList>
            <consortium name="US DOE Joint Genome Institute (JGI-PGF)"/>
            <person name="Walter F."/>
            <person name="Albersmeier A."/>
            <person name="Kalinowski J."/>
            <person name="Ruckert C."/>
        </authorList>
    </citation>
    <scope>NUCLEOTIDE SEQUENCE</scope>
    <source>
        <strain evidence="3">JCM 3091</strain>
    </source>
</reference>
<dbReference type="GO" id="GO:0005509">
    <property type="term" value="F:calcium ion binding"/>
    <property type="evidence" value="ECO:0007669"/>
    <property type="project" value="InterPro"/>
</dbReference>
<gene>
    <name evidence="3" type="ORF">GCM10010124_03790</name>
</gene>
<dbReference type="AlphaFoldDB" id="A0A8J3FHI2"/>
<name>A0A8J3FHI2_9ACTN</name>
<dbReference type="Gene3D" id="2.150.10.10">
    <property type="entry name" value="Serralysin-like metalloprotease, C-terminal"/>
    <property type="match status" value="2"/>
</dbReference>
<proteinExistence type="predicted"/>
<dbReference type="InterPro" id="IPR001343">
    <property type="entry name" value="Hemolysn_Ca-bd"/>
</dbReference>